<reference evidence="1 2" key="1">
    <citation type="submission" date="2016-11" db="EMBL/GenBank/DDBJ databases">
        <authorList>
            <person name="Jaros S."/>
            <person name="Januszkiewicz K."/>
            <person name="Wedrychowicz H."/>
        </authorList>
    </citation>
    <scope>NUCLEOTIDE SEQUENCE [LARGE SCALE GENOMIC DNA]</scope>
    <source>
        <strain evidence="1 2">CGMCC 1.8863</strain>
    </source>
</reference>
<dbReference type="EMBL" id="FQYX01000015">
    <property type="protein sequence ID" value="SHJ26419.1"/>
    <property type="molecule type" value="Genomic_DNA"/>
</dbReference>
<keyword evidence="2" id="KW-1185">Reference proteome</keyword>
<dbReference type="Proteomes" id="UP000184231">
    <property type="component" value="Unassembled WGS sequence"/>
</dbReference>
<gene>
    <name evidence="1" type="ORF">SAMN04487911_11548</name>
</gene>
<sequence>MPFKNYTLKKNLKTEKWEKAIKNRKEARLLIKPMEQGENES</sequence>
<accession>A0A1M6HW36</accession>
<organism evidence="1 2">
    <name type="scientific">Arenibacter nanhaiticus</name>
    <dbReference type="NCBI Taxonomy" id="558155"/>
    <lineage>
        <taxon>Bacteria</taxon>
        <taxon>Pseudomonadati</taxon>
        <taxon>Bacteroidota</taxon>
        <taxon>Flavobacteriia</taxon>
        <taxon>Flavobacteriales</taxon>
        <taxon>Flavobacteriaceae</taxon>
        <taxon>Arenibacter</taxon>
    </lineage>
</organism>
<evidence type="ECO:0000313" key="1">
    <source>
        <dbReference type="EMBL" id="SHJ26419.1"/>
    </source>
</evidence>
<name>A0A1M6HW36_9FLAO</name>
<dbReference type="AlphaFoldDB" id="A0A1M6HW36"/>
<evidence type="ECO:0000313" key="2">
    <source>
        <dbReference type="Proteomes" id="UP000184231"/>
    </source>
</evidence>
<proteinExistence type="predicted"/>
<protein>
    <submittedName>
        <fullName evidence="1">Uncharacterized protein</fullName>
    </submittedName>
</protein>